<dbReference type="PANTHER" id="PTHR13865:SF28">
    <property type="entry name" value="POLYCHAETOID, ISOFORM O"/>
    <property type="match status" value="1"/>
</dbReference>
<name>A0AAQ4E933_AMBAM</name>
<gene>
    <name evidence="3" type="ORF">V5799_025563</name>
</gene>
<dbReference type="SUPFAM" id="SSF52540">
    <property type="entry name" value="P-loop containing nucleoside triphosphate hydrolases"/>
    <property type="match status" value="1"/>
</dbReference>
<feature type="compositionally biased region" description="Pro residues" evidence="1">
    <location>
        <begin position="243"/>
        <end position="258"/>
    </location>
</feature>
<dbReference type="Pfam" id="PF00625">
    <property type="entry name" value="Guanylate_kin"/>
    <property type="match status" value="1"/>
</dbReference>
<evidence type="ECO:0000313" key="4">
    <source>
        <dbReference type="Proteomes" id="UP001321473"/>
    </source>
</evidence>
<comment type="caution">
    <text evidence="3">The sequence shown here is derived from an EMBL/GenBank/DDBJ whole genome shotgun (WGS) entry which is preliminary data.</text>
</comment>
<dbReference type="EMBL" id="JARKHS020020035">
    <property type="protein sequence ID" value="KAK8771195.1"/>
    <property type="molecule type" value="Genomic_DNA"/>
</dbReference>
<dbReference type="GO" id="GO:0098609">
    <property type="term" value="P:cell-cell adhesion"/>
    <property type="evidence" value="ECO:0007669"/>
    <property type="project" value="TreeGrafter"/>
</dbReference>
<feature type="compositionally biased region" description="Polar residues" evidence="1">
    <location>
        <begin position="230"/>
        <end position="240"/>
    </location>
</feature>
<dbReference type="Proteomes" id="UP001321473">
    <property type="component" value="Unassembled WGS sequence"/>
</dbReference>
<evidence type="ECO:0000259" key="2">
    <source>
        <dbReference type="PROSITE" id="PS50052"/>
    </source>
</evidence>
<dbReference type="GO" id="GO:0045216">
    <property type="term" value="P:cell-cell junction organization"/>
    <property type="evidence" value="ECO:0007669"/>
    <property type="project" value="TreeGrafter"/>
</dbReference>
<feature type="region of interest" description="Disordered" evidence="1">
    <location>
        <begin position="1"/>
        <end position="20"/>
    </location>
</feature>
<dbReference type="PANTHER" id="PTHR13865">
    <property type="entry name" value="TIGHT JUNCTION PROTEIN"/>
    <property type="match status" value="1"/>
</dbReference>
<feature type="region of interest" description="Disordered" evidence="1">
    <location>
        <begin position="226"/>
        <end position="264"/>
    </location>
</feature>
<sequence>MAQRSFDARTAPFSVPEAASERRSGISQNFVPDEWPCCDIFHSSLTTQYAFVDKLAELGGPVEEPGAAKAGAAVRLSAIREVVEQGKHALLDVSPGAVDRLNYAQFYPIVVFLRAESKQAVKELRSRLPLRQSARKLYERALKLERLWGHLFTSIVALTGADMWYKKLRETLDKQQQLSIWCSENKPEEAIGDDFLFPVTSRLSYASSPESDLELASEGARRLGLVRASSDPSVATQEDTLAQPPPPYLPPMRPPPVSLPFSTA</sequence>
<dbReference type="PROSITE" id="PS50052">
    <property type="entry name" value="GUANYLATE_KINASE_2"/>
    <property type="match status" value="1"/>
</dbReference>
<organism evidence="3 4">
    <name type="scientific">Amblyomma americanum</name>
    <name type="common">Lone star tick</name>
    <dbReference type="NCBI Taxonomy" id="6943"/>
    <lineage>
        <taxon>Eukaryota</taxon>
        <taxon>Metazoa</taxon>
        <taxon>Ecdysozoa</taxon>
        <taxon>Arthropoda</taxon>
        <taxon>Chelicerata</taxon>
        <taxon>Arachnida</taxon>
        <taxon>Acari</taxon>
        <taxon>Parasitiformes</taxon>
        <taxon>Ixodida</taxon>
        <taxon>Ixodoidea</taxon>
        <taxon>Ixodidae</taxon>
        <taxon>Amblyomminae</taxon>
        <taxon>Amblyomma</taxon>
    </lineage>
</organism>
<proteinExistence type="predicted"/>
<dbReference type="InterPro" id="IPR008144">
    <property type="entry name" value="Guanylate_kin-like_dom"/>
</dbReference>
<dbReference type="Gene3D" id="3.40.50.300">
    <property type="entry name" value="P-loop containing nucleotide triphosphate hydrolases"/>
    <property type="match status" value="1"/>
</dbReference>
<dbReference type="GO" id="GO:0005886">
    <property type="term" value="C:plasma membrane"/>
    <property type="evidence" value="ECO:0007669"/>
    <property type="project" value="TreeGrafter"/>
</dbReference>
<evidence type="ECO:0000256" key="1">
    <source>
        <dbReference type="SAM" id="MobiDB-lite"/>
    </source>
</evidence>
<feature type="domain" description="Guanylate kinase-like" evidence="2">
    <location>
        <begin position="1"/>
        <end position="173"/>
    </location>
</feature>
<protein>
    <recommendedName>
        <fullName evidence="2">Guanylate kinase-like domain-containing protein</fullName>
    </recommendedName>
</protein>
<dbReference type="AlphaFoldDB" id="A0AAQ4E933"/>
<reference evidence="3 4" key="1">
    <citation type="journal article" date="2023" name="Arcadia Sci">
        <title>De novo assembly of a long-read Amblyomma americanum tick genome.</title>
        <authorList>
            <person name="Chou S."/>
            <person name="Poskanzer K.E."/>
            <person name="Rollins M."/>
            <person name="Thuy-Boun P.S."/>
        </authorList>
    </citation>
    <scope>NUCLEOTIDE SEQUENCE [LARGE SCALE GENOMIC DNA]</scope>
    <source>
        <strain evidence="3">F_SG_1</strain>
        <tissue evidence="3">Salivary glands</tissue>
    </source>
</reference>
<dbReference type="GO" id="GO:0005923">
    <property type="term" value="C:bicellular tight junction"/>
    <property type="evidence" value="ECO:0007669"/>
    <property type="project" value="TreeGrafter"/>
</dbReference>
<accession>A0AAQ4E933</accession>
<dbReference type="InterPro" id="IPR027417">
    <property type="entry name" value="P-loop_NTPase"/>
</dbReference>
<dbReference type="GO" id="GO:0150105">
    <property type="term" value="P:protein localization to cell-cell junction"/>
    <property type="evidence" value="ECO:0007669"/>
    <property type="project" value="TreeGrafter"/>
</dbReference>
<keyword evidence="4" id="KW-1185">Reference proteome</keyword>
<dbReference type="SMART" id="SM00072">
    <property type="entry name" value="GuKc"/>
    <property type="match status" value="1"/>
</dbReference>
<dbReference type="InterPro" id="IPR008145">
    <property type="entry name" value="GK/Ca_channel_bsu"/>
</dbReference>
<evidence type="ECO:0000313" key="3">
    <source>
        <dbReference type="EMBL" id="KAK8771195.1"/>
    </source>
</evidence>
<dbReference type="GO" id="GO:0050839">
    <property type="term" value="F:cell adhesion molecule binding"/>
    <property type="evidence" value="ECO:0007669"/>
    <property type="project" value="TreeGrafter"/>
</dbReference>